<accession>A0A857KEC1</accession>
<evidence type="ECO:0000313" key="2">
    <source>
        <dbReference type="EMBL" id="QHN37997.1"/>
    </source>
</evidence>
<dbReference type="EMBL" id="CP045810">
    <property type="protein sequence ID" value="QHN37997.1"/>
    <property type="molecule type" value="Genomic_DNA"/>
</dbReference>
<dbReference type="AlphaFoldDB" id="A0A857KEC1"/>
<proteinExistence type="predicted"/>
<sequence length="113" mass="12081">MSAPNSSTDSPVQSGSSVRSYPPVSHLGDPVLAEAMRSSTETPSTETTFTGEAAAVGPASHFLRLVTLVDDGDSLTRDGDTKAQVLDELESIIEVQQETLARLECLYQTIREL</sequence>
<feature type="compositionally biased region" description="Polar residues" evidence="1">
    <location>
        <begin position="1"/>
        <end position="19"/>
    </location>
</feature>
<name>A0A857KEC1_9ACTN</name>
<reference evidence="2" key="1">
    <citation type="journal article" date="2021" name="Nat. Microbiol.">
        <title>Cocultivation of an ultrasmall environmental parasitic bacterium with lytic ability against bacteria associated with wastewater foams.</title>
        <authorList>
            <person name="Batinovic S."/>
            <person name="Rose J.J.A."/>
            <person name="Ratcliffe J."/>
            <person name="Seviour R.J."/>
            <person name="Petrovski S."/>
        </authorList>
    </citation>
    <scope>NUCLEOTIDE SEQUENCE</scope>
    <source>
        <strain evidence="2">CON44</strain>
    </source>
</reference>
<evidence type="ECO:0000256" key="1">
    <source>
        <dbReference type="SAM" id="MobiDB-lite"/>
    </source>
</evidence>
<dbReference type="RefSeq" id="WP_005189131.1">
    <property type="nucleotide sequence ID" value="NZ_CP045804.1"/>
</dbReference>
<gene>
    <name evidence="2" type="ORF">GII30_01275</name>
</gene>
<protein>
    <submittedName>
        <fullName evidence="2">Uncharacterized protein</fullName>
    </submittedName>
</protein>
<feature type="region of interest" description="Disordered" evidence="1">
    <location>
        <begin position="1"/>
        <end position="29"/>
    </location>
</feature>
<organism evidence="2">
    <name type="scientific">Gordonia amarae</name>
    <dbReference type="NCBI Taxonomy" id="36821"/>
    <lineage>
        <taxon>Bacteria</taxon>
        <taxon>Bacillati</taxon>
        <taxon>Actinomycetota</taxon>
        <taxon>Actinomycetes</taxon>
        <taxon>Mycobacteriales</taxon>
        <taxon>Gordoniaceae</taxon>
        <taxon>Gordonia</taxon>
    </lineage>
</organism>